<dbReference type="AlphaFoldDB" id="A0A0K2UUJ2"/>
<name>A0A0K2UUJ2_LEPSM</name>
<reference evidence="1" key="1">
    <citation type="submission" date="2014-05" db="EMBL/GenBank/DDBJ databases">
        <authorList>
            <person name="Chronopoulou M."/>
        </authorList>
    </citation>
    <scope>NUCLEOTIDE SEQUENCE</scope>
    <source>
        <tissue evidence="1">Whole organism</tissue>
    </source>
</reference>
<evidence type="ECO:0000313" key="1">
    <source>
        <dbReference type="EMBL" id="CDW41760.1"/>
    </source>
</evidence>
<protein>
    <submittedName>
        <fullName evidence="1">Uncharacterized protein</fullName>
    </submittedName>
</protein>
<feature type="non-terminal residue" evidence="1">
    <location>
        <position position="1"/>
    </location>
</feature>
<accession>A0A0K2UUJ2</accession>
<proteinExistence type="predicted"/>
<organism evidence="1">
    <name type="scientific">Lepeophtheirus salmonis</name>
    <name type="common">Salmon louse</name>
    <name type="synonym">Caligus salmonis</name>
    <dbReference type="NCBI Taxonomy" id="72036"/>
    <lineage>
        <taxon>Eukaryota</taxon>
        <taxon>Metazoa</taxon>
        <taxon>Ecdysozoa</taxon>
        <taxon>Arthropoda</taxon>
        <taxon>Crustacea</taxon>
        <taxon>Multicrustacea</taxon>
        <taxon>Hexanauplia</taxon>
        <taxon>Copepoda</taxon>
        <taxon>Siphonostomatoida</taxon>
        <taxon>Caligidae</taxon>
        <taxon>Lepeophtheirus</taxon>
    </lineage>
</organism>
<dbReference type="EMBL" id="HACA01024399">
    <property type="protein sequence ID" value="CDW41760.1"/>
    <property type="molecule type" value="Transcribed_RNA"/>
</dbReference>
<sequence length="106" mass="12269">SGYYQDYYFLRPLGCKDSNSQNQLLLLHPKPITPQLQPSLSLHTYEDCHRVLPTITKHPSCLEINYIKSTIACDCSVLLKLQKENFSPIYWLIVHISRYSVSISIK</sequence>